<dbReference type="OrthoDB" id="8678477at2"/>
<dbReference type="CDD" id="cd07012">
    <property type="entry name" value="PBP2_Bug_TTT"/>
    <property type="match status" value="1"/>
</dbReference>
<evidence type="ECO:0000313" key="3">
    <source>
        <dbReference type="EMBL" id="SNT31271.1"/>
    </source>
</evidence>
<evidence type="ECO:0000256" key="1">
    <source>
        <dbReference type="ARBA" id="ARBA00006987"/>
    </source>
</evidence>
<name>A0A239LLC8_9BURK</name>
<dbReference type="InterPro" id="IPR042100">
    <property type="entry name" value="Bug_dom1"/>
</dbReference>
<dbReference type="SUPFAM" id="SSF53850">
    <property type="entry name" value="Periplasmic binding protein-like II"/>
    <property type="match status" value="1"/>
</dbReference>
<dbReference type="Gene3D" id="3.40.190.10">
    <property type="entry name" value="Periplasmic binding protein-like II"/>
    <property type="match status" value="1"/>
</dbReference>
<dbReference type="Gene3D" id="3.40.190.150">
    <property type="entry name" value="Bordetella uptake gene, domain 1"/>
    <property type="match status" value="1"/>
</dbReference>
<keyword evidence="4" id="KW-1185">Reference proteome</keyword>
<dbReference type="Proteomes" id="UP000198284">
    <property type="component" value="Unassembled WGS sequence"/>
</dbReference>
<accession>A0A239LLC8</accession>
<dbReference type="AlphaFoldDB" id="A0A239LLC8"/>
<dbReference type="EMBL" id="FZOT01000024">
    <property type="protein sequence ID" value="SNT31271.1"/>
    <property type="molecule type" value="Genomic_DNA"/>
</dbReference>
<dbReference type="PIRSF" id="PIRSF017082">
    <property type="entry name" value="YflP"/>
    <property type="match status" value="1"/>
</dbReference>
<dbReference type="PANTHER" id="PTHR42928">
    <property type="entry name" value="TRICARBOXYLATE-BINDING PROTEIN"/>
    <property type="match status" value="1"/>
</dbReference>
<reference evidence="3 4" key="1">
    <citation type="submission" date="2017-06" db="EMBL/GenBank/DDBJ databases">
        <authorList>
            <person name="Kim H.J."/>
            <person name="Triplett B.A."/>
        </authorList>
    </citation>
    <scope>NUCLEOTIDE SEQUENCE [LARGE SCALE GENOMIC DNA]</scope>
    <source>
        <strain evidence="3 4">U15</strain>
    </source>
</reference>
<comment type="similarity">
    <text evidence="1">Belongs to the UPF0065 (bug) family.</text>
</comment>
<evidence type="ECO:0000313" key="4">
    <source>
        <dbReference type="Proteomes" id="UP000198284"/>
    </source>
</evidence>
<evidence type="ECO:0000256" key="2">
    <source>
        <dbReference type="SAM" id="SignalP"/>
    </source>
</evidence>
<protein>
    <submittedName>
        <fullName evidence="3">Tripartite-type tricarboxylate transporter, receptor component TctC</fullName>
    </submittedName>
</protein>
<keyword evidence="2" id="KW-0732">Signal</keyword>
<dbReference type="Pfam" id="PF03401">
    <property type="entry name" value="TctC"/>
    <property type="match status" value="1"/>
</dbReference>
<organism evidence="3 4">
    <name type="scientific">Noviherbaspirillum humi</name>
    <dbReference type="NCBI Taxonomy" id="1688639"/>
    <lineage>
        <taxon>Bacteria</taxon>
        <taxon>Pseudomonadati</taxon>
        <taxon>Pseudomonadota</taxon>
        <taxon>Betaproteobacteria</taxon>
        <taxon>Burkholderiales</taxon>
        <taxon>Oxalobacteraceae</taxon>
        <taxon>Noviherbaspirillum</taxon>
    </lineage>
</organism>
<gene>
    <name evidence="3" type="ORF">SAMN06265795_12436</name>
</gene>
<sequence>MKFRMNRKTAFAPALMALGAALPLQAVAAWPEKPVQMVVPFGPGGANDLMARVAATGLSKRLGQPVIIENKPGAGAIVGAEYVAKSKPDGYTFLIGAAGVVTNSMLRAKMPYADSDLVPVGMIAVAPSVIVVNSDFPASNLKELIAQAKSRGKEGLTFATAGSGSTPHFVEEMLKEATAIPFVLVPFKSGQEGVNSVIGHNVDVTSEASIVVLPQVKAGRLKALATTYHKRISAYDQLPTAAEQGFPGVSIGHWAGVFAPKGTPQEVIDRMSRELQEVMKSKEAVDQLVPSGIEPAPGTTADFTAFLNKERTRLGALAKKANMKSE</sequence>
<feature type="chain" id="PRO_5013145138" evidence="2">
    <location>
        <begin position="29"/>
        <end position="326"/>
    </location>
</feature>
<dbReference type="InterPro" id="IPR005064">
    <property type="entry name" value="BUG"/>
</dbReference>
<feature type="signal peptide" evidence="2">
    <location>
        <begin position="1"/>
        <end position="28"/>
    </location>
</feature>
<keyword evidence="3" id="KW-0675">Receptor</keyword>
<proteinExistence type="inferred from homology"/>
<dbReference type="PANTHER" id="PTHR42928:SF5">
    <property type="entry name" value="BLR1237 PROTEIN"/>
    <property type="match status" value="1"/>
</dbReference>